<dbReference type="InterPro" id="IPR011066">
    <property type="entry name" value="MscS_channel_C_sf"/>
</dbReference>
<keyword evidence="6 8" id="KW-0472">Membrane</keyword>
<protein>
    <submittedName>
        <fullName evidence="12">Mechanosensitive ion channel</fullName>
    </submittedName>
</protein>
<name>A0A5B7ZS70_9GAMM</name>
<dbReference type="Gene3D" id="3.30.70.100">
    <property type="match status" value="1"/>
</dbReference>
<evidence type="ECO:0000256" key="4">
    <source>
        <dbReference type="ARBA" id="ARBA00022692"/>
    </source>
</evidence>
<evidence type="ECO:0000259" key="11">
    <source>
        <dbReference type="Pfam" id="PF21088"/>
    </source>
</evidence>
<keyword evidence="4 8" id="KW-0812">Transmembrane</keyword>
<dbReference type="EMBL" id="CP040871">
    <property type="protein sequence ID" value="QDA57639.1"/>
    <property type="molecule type" value="Genomic_DNA"/>
</dbReference>
<evidence type="ECO:0000313" key="13">
    <source>
        <dbReference type="Proteomes" id="UP000308149"/>
    </source>
</evidence>
<dbReference type="PANTHER" id="PTHR30347:SF1">
    <property type="entry name" value="MECHANOSENSITIVE CHANNEL MSCK"/>
    <property type="match status" value="1"/>
</dbReference>
<feature type="compositionally biased region" description="Basic and acidic residues" evidence="7">
    <location>
        <begin position="343"/>
        <end position="375"/>
    </location>
</feature>
<evidence type="ECO:0000256" key="7">
    <source>
        <dbReference type="SAM" id="MobiDB-lite"/>
    </source>
</evidence>
<comment type="similarity">
    <text evidence="2">Belongs to the MscS (TC 1.A.23) family.</text>
</comment>
<proteinExistence type="inferred from homology"/>
<keyword evidence="5 8" id="KW-1133">Transmembrane helix</keyword>
<keyword evidence="13" id="KW-1185">Reference proteome</keyword>
<evidence type="ECO:0000256" key="6">
    <source>
        <dbReference type="ARBA" id="ARBA00023136"/>
    </source>
</evidence>
<feature type="domain" description="Mechanosensitive ion channel MscS" evidence="9">
    <location>
        <begin position="136"/>
        <end position="202"/>
    </location>
</feature>
<feature type="transmembrane region" description="Helical" evidence="8">
    <location>
        <begin position="120"/>
        <end position="148"/>
    </location>
</feature>
<feature type="compositionally biased region" description="Low complexity" evidence="7">
    <location>
        <begin position="376"/>
        <end position="385"/>
    </location>
</feature>
<dbReference type="Proteomes" id="UP000308149">
    <property type="component" value="Chromosome"/>
</dbReference>
<dbReference type="InterPro" id="IPR011014">
    <property type="entry name" value="MscS_channel_TM-2"/>
</dbReference>
<dbReference type="GO" id="GO:0008381">
    <property type="term" value="F:mechanosensitive monoatomic ion channel activity"/>
    <property type="evidence" value="ECO:0007669"/>
    <property type="project" value="UniProtKB-ARBA"/>
</dbReference>
<evidence type="ECO:0000256" key="3">
    <source>
        <dbReference type="ARBA" id="ARBA00022475"/>
    </source>
</evidence>
<dbReference type="Gene3D" id="1.10.287.1260">
    <property type="match status" value="1"/>
</dbReference>
<dbReference type="Gene3D" id="2.30.30.60">
    <property type="match status" value="1"/>
</dbReference>
<dbReference type="SUPFAM" id="SSF50182">
    <property type="entry name" value="Sm-like ribonucleoproteins"/>
    <property type="match status" value="1"/>
</dbReference>
<dbReference type="InterPro" id="IPR049278">
    <property type="entry name" value="MS_channel_C"/>
</dbReference>
<gene>
    <name evidence="12" type="ORF">FHQ07_10135</name>
</gene>
<dbReference type="InterPro" id="IPR023408">
    <property type="entry name" value="MscS_beta-dom_sf"/>
</dbReference>
<evidence type="ECO:0000256" key="2">
    <source>
        <dbReference type="ARBA" id="ARBA00008017"/>
    </source>
</evidence>
<dbReference type="Pfam" id="PF21082">
    <property type="entry name" value="MS_channel_3rd"/>
    <property type="match status" value="1"/>
</dbReference>
<reference evidence="12 13" key="1">
    <citation type="submission" date="2019-06" db="EMBL/GenBank/DDBJ databases">
        <title>Thermomonas aquatica sp. nov., isolated from an industrial wastewater treatment plant.</title>
        <authorList>
            <person name="Jeon J.H."/>
            <person name="Park D.-S."/>
        </authorList>
    </citation>
    <scope>NUCLEOTIDE SEQUENCE [LARGE SCALE GENOMIC DNA]</scope>
    <source>
        <strain evidence="12 13">SY21</strain>
    </source>
</reference>
<dbReference type="GO" id="GO:0005886">
    <property type="term" value="C:plasma membrane"/>
    <property type="evidence" value="ECO:0007669"/>
    <property type="project" value="UniProtKB-SubCell"/>
</dbReference>
<sequence>MQPDTGQRLREAGDRVRQAADAAADTGLRDLQPLLDSKLLSVSGVTITVGGLLLAAIVAIAVWLLAWLLRRALQRYAKRNPDVNQAAVYTVSRIANYVLILVGVLLAFDAAGIPVGKFTVFAGALGVGLGFGLQAIFNNFVSGLILLFDRSLKIGDFIELDSDTRGTVRAINIRSTRITTNDNIDVLVPNSEFMTKRVVNWTYSSPDRRIRVPFDVAYGSDKELVKKAALEAAAKVPFTLATEGDRQPQVWLVGFGGSQVNYELVVWLNESASRRNAAVKAAYLWELDTALNAHGIEIPFPQQDLRVRSLFGLEGAEALAALRMDAARAGEMPSPRATQALNADERAQLARNDARLDTERGMQEDAARAAADRARAPNAPDGQTG</sequence>
<accession>A0A5B7ZS70</accession>
<dbReference type="InterPro" id="IPR052702">
    <property type="entry name" value="MscS-like_channel"/>
</dbReference>
<evidence type="ECO:0000259" key="9">
    <source>
        <dbReference type="Pfam" id="PF00924"/>
    </source>
</evidence>
<feature type="domain" description="Mechanosensitive ion channel transmembrane helices 2/3" evidence="11">
    <location>
        <begin position="94"/>
        <end position="134"/>
    </location>
</feature>
<dbReference type="InterPro" id="IPR010920">
    <property type="entry name" value="LSM_dom_sf"/>
</dbReference>
<feature type="transmembrane region" description="Helical" evidence="8">
    <location>
        <begin position="86"/>
        <end position="108"/>
    </location>
</feature>
<dbReference type="RefSeq" id="WP_139716690.1">
    <property type="nucleotide sequence ID" value="NZ_CP040871.1"/>
</dbReference>
<evidence type="ECO:0000256" key="5">
    <source>
        <dbReference type="ARBA" id="ARBA00022989"/>
    </source>
</evidence>
<comment type="subcellular location">
    <subcellularLocation>
        <location evidence="1">Cell membrane</location>
        <topology evidence="1">Multi-pass membrane protein</topology>
    </subcellularLocation>
</comment>
<dbReference type="KEGG" id="thes:FHQ07_10135"/>
<organism evidence="12 13">
    <name type="scientific">Thermomonas aquatica</name>
    <dbReference type="NCBI Taxonomy" id="2202149"/>
    <lineage>
        <taxon>Bacteria</taxon>
        <taxon>Pseudomonadati</taxon>
        <taxon>Pseudomonadota</taxon>
        <taxon>Gammaproteobacteria</taxon>
        <taxon>Lysobacterales</taxon>
        <taxon>Lysobacteraceae</taxon>
        <taxon>Thermomonas</taxon>
    </lineage>
</organism>
<dbReference type="OrthoDB" id="9799209at2"/>
<dbReference type="PANTHER" id="PTHR30347">
    <property type="entry name" value="POTASSIUM CHANNEL RELATED"/>
    <property type="match status" value="1"/>
</dbReference>
<feature type="region of interest" description="Disordered" evidence="7">
    <location>
        <begin position="331"/>
        <end position="385"/>
    </location>
</feature>
<dbReference type="SUPFAM" id="SSF82689">
    <property type="entry name" value="Mechanosensitive channel protein MscS (YggB), C-terminal domain"/>
    <property type="match status" value="1"/>
</dbReference>
<dbReference type="Pfam" id="PF21088">
    <property type="entry name" value="MS_channel_1st"/>
    <property type="match status" value="1"/>
</dbReference>
<dbReference type="InterPro" id="IPR006685">
    <property type="entry name" value="MscS_channel_2nd"/>
</dbReference>
<dbReference type="AlphaFoldDB" id="A0A5B7ZS70"/>
<evidence type="ECO:0000256" key="8">
    <source>
        <dbReference type="SAM" id="Phobius"/>
    </source>
</evidence>
<feature type="transmembrane region" description="Helical" evidence="8">
    <location>
        <begin position="39"/>
        <end position="65"/>
    </location>
</feature>
<keyword evidence="3" id="KW-1003">Cell membrane</keyword>
<dbReference type="SUPFAM" id="SSF82861">
    <property type="entry name" value="Mechanosensitive channel protein MscS (YggB), transmembrane region"/>
    <property type="match status" value="1"/>
</dbReference>
<evidence type="ECO:0000256" key="1">
    <source>
        <dbReference type="ARBA" id="ARBA00004651"/>
    </source>
</evidence>
<feature type="domain" description="Mechanosensitive ion channel MscS C-terminal" evidence="10">
    <location>
        <begin position="211"/>
        <end position="298"/>
    </location>
</feature>
<dbReference type="Pfam" id="PF00924">
    <property type="entry name" value="MS_channel_2nd"/>
    <property type="match status" value="1"/>
</dbReference>
<evidence type="ECO:0000259" key="10">
    <source>
        <dbReference type="Pfam" id="PF21082"/>
    </source>
</evidence>
<evidence type="ECO:0000313" key="12">
    <source>
        <dbReference type="EMBL" id="QDA57639.1"/>
    </source>
</evidence>
<dbReference type="InterPro" id="IPR049142">
    <property type="entry name" value="MS_channel_1st"/>
</dbReference>